<dbReference type="Proteomes" id="UP000321617">
    <property type="component" value="Unassembled WGS sequence"/>
</dbReference>
<reference evidence="2 3" key="1">
    <citation type="journal article" date="2013" name="Stand. Genomic Sci.">
        <title>Genomic Encyclopedia of Type Strains, Phase I: The one thousand microbial genomes (KMG-I) project.</title>
        <authorList>
            <person name="Kyrpides N.C."/>
            <person name="Woyke T."/>
            <person name="Eisen J.A."/>
            <person name="Garrity G."/>
            <person name="Lilburn T.G."/>
            <person name="Beck B.J."/>
            <person name="Whitman W.B."/>
            <person name="Hugenholtz P."/>
            <person name="Klenk H.P."/>
        </authorList>
    </citation>
    <scope>NUCLEOTIDE SEQUENCE [LARGE SCALE GENOMIC DNA]</scope>
    <source>
        <strain evidence="2 3">DSM 45044</strain>
    </source>
</reference>
<dbReference type="RefSeq" id="WP_147139662.1">
    <property type="nucleotide sequence ID" value="NZ_BAABIJ010000002.1"/>
</dbReference>
<name>A0A562V3P4_9ACTN</name>
<feature type="transmembrane region" description="Helical" evidence="1">
    <location>
        <begin position="43"/>
        <end position="62"/>
    </location>
</feature>
<keyword evidence="1" id="KW-1133">Transmembrane helix</keyword>
<keyword evidence="1" id="KW-0812">Transmembrane</keyword>
<dbReference type="EMBL" id="VLLL01000006">
    <property type="protein sequence ID" value="TWJ12496.1"/>
    <property type="molecule type" value="Genomic_DNA"/>
</dbReference>
<gene>
    <name evidence="2" type="ORF">LX16_3254</name>
</gene>
<sequence>MTTKQAERGRRRRSIPVGLVCAVVAVVLALNLVLETVSGPEPVFQAAISVGLLTLVFPVRGFTSWPVSVVRCGAVLGLAVVAVDLTLAAVSLGEGLCAGAVTGLACGAAWREFTAIRDRSTA</sequence>
<dbReference type="AlphaFoldDB" id="A0A562V3P4"/>
<accession>A0A562V3P4</accession>
<evidence type="ECO:0000313" key="3">
    <source>
        <dbReference type="Proteomes" id="UP000321617"/>
    </source>
</evidence>
<evidence type="ECO:0000313" key="2">
    <source>
        <dbReference type="EMBL" id="TWJ12496.1"/>
    </source>
</evidence>
<keyword evidence="3" id="KW-1185">Reference proteome</keyword>
<feature type="transmembrane region" description="Helical" evidence="1">
    <location>
        <begin position="15"/>
        <end position="37"/>
    </location>
</feature>
<proteinExistence type="predicted"/>
<organism evidence="2 3">
    <name type="scientific">Stackebrandtia albiflava</name>
    <dbReference type="NCBI Taxonomy" id="406432"/>
    <lineage>
        <taxon>Bacteria</taxon>
        <taxon>Bacillati</taxon>
        <taxon>Actinomycetota</taxon>
        <taxon>Actinomycetes</taxon>
        <taxon>Glycomycetales</taxon>
        <taxon>Glycomycetaceae</taxon>
        <taxon>Stackebrandtia</taxon>
    </lineage>
</organism>
<comment type="caution">
    <text evidence="2">The sequence shown here is derived from an EMBL/GenBank/DDBJ whole genome shotgun (WGS) entry which is preliminary data.</text>
</comment>
<evidence type="ECO:0000256" key="1">
    <source>
        <dbReference type="SAM" id="Phobius"/>
    </source>
</evidence>
<protein>
    <submittedName>
        <fullName evidence="2">Uncharacterized protein</fullName>
    </submittedName>
</protein>
<feature type="transmembrane region" description="Helical" evidence="1">
    <location>
        <begin position="69"/>
        <end position="90"/>
    </location>
</feature>
<keyword evidence="1" id="KW-0472">Membrane</keyword>